<sequence length="96" mass="10046">MQPATQYAGYPKPEGGGGTMSGPTTPSELSPGGTYRTHSMSDYDAPTGWHSPPPPVQAFEMDGSTPAPAADPVAPQMPKQPQQQQPLEPSHPPHVS</sequence>
<dbReference type="EMBL" id="JAQQWM010000004">
    <property type="protein sequence ID" value="KAK8068141.1"/>
    <property type="molecule type" value="Genomic_DNA"/>
</dbReference>
<proteinExistence type="predicted"/>
<keyword evidence="3" id="KW-1185">Reference proteome</keyword>
<accession>A0ABR1VAD3</accession>
<evidence type="ECO:0000313" key="3">
    <source>
        <dbReference type="Proteomes" id="UP001446871"/>
    </source>
</evidence>
<organism evidence="2 3">
    <name type="scientific">Apiospora saccharicola</name>
    <dbReference type="NCBI Taxonomy" id="335842"/>
    <lineage>
        <taxon>Eukaryota</taxon>
        <taxon>Fungi</taxon>
        <taxon>Dikarya</taxon>
        <taxon>Ascomycota</taxon>
        <taxon>Pezizomycotina</taxon>
        <taxon>Sordariomycetes</taxon>
        <taxon>Xylariomycetidae</taxon>
        <taxon>Amphisphaeriales</taxon>
        <taxon>Apiosporaceae</taxon>
        <taxon>Apiospora</taxon>
    </lineage>
</organism>
<evidence type="ECO:0000313" key="2">
    <source>
        <dbReference type="EMBL" id="KAK8068141.1"/>
    </source>
</evidence>
<protein>
    <submittedName>
        <fullName evidence="2">Uncharacterized protein</fullName>
    </submittedName>
</protein>
<evidence type="ECO:0000256" key="1">
    <source>
        <dbReference type="SAM" id="MobiDB-lite"/>
    </source>
</evidence>
<dbReference type="Proteomes" id="UP001446871">
    <property type="component" value="Unassembled WGS sequence"/>
</dbReference>
<feature type="region of interest" description="Disordered" evidence="1">
    <location>
        <begin position="1"/>
        <end position="96"/>
    </location>
</feature>
<comment type="caution">
    <text evidence="2">The sequence shown here is derived from an EMBL/GenBank/DDBJ whole genome shotgun (WGS) entry which is preliminary data.</text>
</comment>
<feature type="compositionally biased region" description="Low complexity" evidence="1">
    <location>
        <begin position="72"/>
        <end position="88"/>
    </location>
</feature>
<reference evidence="2 3" key="1">
    <citation type="submission" date="2023-01" db="EMBL/GenBank/DDBJ databases">
        <title>Analysis of 21 Apiospora genomes using comparative genomics revels a genus with tremendous synthesis potential of carbohydrate active enzymes and secondary metabolites.</title>
        <authorList>
            <person name="Sorensen T."/>
        </authorList>
    </citation>
    <scope>NUCLEOTIDE SEQUENCE [LARGE SCALE GENOMIC DNA]</scope>
    <source>
        <strain evidence="2 3">CBS 83171</strain>
    </source>
</reference>
<name>A0ABR1VAD3_9PEZI</name>
<gene>
    <name evidence="2" type="ORF">PG996_007253</name>
</gene>